<dbReference type="STRING" id="574651.SAMN04487968_101477"/>
<evidence type="ECO:0000256" key="4">
    <source>
        <dbReference type="ARBA" id="ARBA00023136"/>
    </source>
</evidence>
<proteinExistence type="predicted"/>
<evidence type="ECO:0000256" key="2">
    <source>
        <dbReference type="ARBA" id="ARBA00022692"/>
    </source>
</evidence>
<dbReference type="OrthoDB" id="941586at2"/>
<reference evidence="5 6" key="1">
    <citation type="submission" date="2016-10" db="EMBL/GenBank/DDBJ databases">
        <authorList>
            <person name="de Groot N.N."/>
        </authorList>
    </citation>
    <scope>NUCLEOTIDE SEQUENCE [LARGE SCALE GENOMIC DNA]</scope>
    <source>
        <strain evidence="5 6">CGMCC 1.7056</strain>
    </source>
</reference>
<dbReference type="Proteomes" id="UP000198832">
    <property type="component" value="Unassembled WGS sequence"/>
</dbReference>
<sequence length="148" mass="15954">MPKIPPPAYLAAGLLAQHLLAPKGRRGARHLVAGSALASASVAMLVLANQRFHRHHTTVNPIDPSRASTLVTEGVFKLTRNPMYVGMAGLLAAHAVARGGWMTQLPLAAFVAVIDRVQIPAEERALTARFGDSYTSYLAEVPRWIRPT</sequence>
<dbReference type="GO" id="GO:0012505">
    <property type="term" value="C:endomembrane system"/>
    <property type="evidence" value="ECO:0007669"/>
    <property type="project" value="UniProtKB-SubCell"/>
</dbReference>
<evidence type="ECO:0000313" key="6">
    <source>
        <dbReference type="Proteomes" id="UP000198832"/>
    </source>
</evidence>
<accession>A0A1I1DZC6</accession>
<dbReference type="GO" id="GO:0008168">
    <property type="term" value="F:methyltransferase activity"/>
    <property type="evidence" value="ECO:0007669"/>
    <property type="project" value="UniProtKB-KW"/>
</dbReference>
<protein>
    <submittedName>
        <fullName evidence="5">Protein-S-isoprenylcysteine O-methyltransferase Ste14</fullName>
    </submittedName>
</protein>
<evidence type="ECO:0000256" key="3">
    <source>
        <dbReference type="ARBA" id="ARBA00022989"/>
    </source>
</evidence>
<comment type="subcellular location">
    <subcellularLocation>
        <location evidence="1">Endomembrane system</location>
        <topology evidence="1">Multi-pass membrane protein</topology>
    </subcellularLocation>
</comment>
<gene>
    <name evidence="5" type="ORF">SAMN04487968_101477</name>
</gene>
<evidence type="ECO:0000256" key="1">
    <source>
        <dbReference type="ARBA" id="ARBA00004127"/>
    </source>
</evidence>
<evidence type="ECO:0000313" key="5">
    <source>
        <dbReference type="EMBL" id="SFB77943.1"/>
    </source>
</evidence>
<keyword evidence="5" id="KW-0808">Transferase</keyword>
<keyword evidence="3" id="KW-1133">Transmembrane helix</keyword>
<dbReference type="Pfam" id="PF04191">
    <property type="entry name" value="PEMT"/>
    <property type="match status" value="1"/>
</dbReference>
<keyword evidence="6" id="KW-1185">Reference proteome</keyword>
<keyword evidence="4" id="KW-0472">Membrane</keyword>
<dbReference type="GO" id="GO:0032259">
    <property type="term" value="P:methylation"/>
    <property type="evidence" value="ECO:0007669"/>
    <property type="project" value="UniProtKB-KW"/>
</dbReference>
<organism evidence="5 6">
    <name type="scientific">Nocardioides terrae</name>
    <dbReference type="NCBI Taxonomy" id="574651"/>
    <lineage>
        <taxon>Bacteria</taxon>
        <taxon>Bacillati</taxon>
        <taxon>Actinomycetota</taxon>
        <taxon>Actinomycetes</taxon>
        <taxon>Propionibacteriales</taxon>
        <taxon>Nocardioidaceae</taxon>
        <taxon>Nocardioides</taxon>
    </lineage>
</organism>
<dbReference type="RefSeq" id="WP_091119673.1">
    <property type="nucleotide sequence ID" value="NZ_FOLB01000001.1"/>
</dbReference>
<keyword evidence="5" id="KW-0489">Methyltransferase</keyword>
<dbReference type="Gene3D" id="1.20.120.1630">
    <property type="match status" value="1"/>
</dbReference>
<dbReference type="EMBL" id="FOLB01000001">
    <property type="protein sequence ID" value="SFB77943.1"/>
    <property type="molecule type" value="Genomic_DNA"/>
</dbReference>
<dbReference type="InterPro" id="IPR007318">
    <property type="entry name" value="Phopholipid_MeTrfase"/>
</dbReference>
<keyword evidence="2" id="KW-0812">Transmembrane</keyword>
<name>A0A1I1DZC6_9ACTN</name>
<dbReference type="AlphaFoldDB" id="A0A1I1DZC6"/>